<keyword evidence="2" id="KW-0812">Transmembrane</keyword>
<evidence type="ECO:0000256" key="2">
    <source>
        <dbReference type="SAM" id="Phobius"/>
    </source>
</evidence>
<keyword evidence="2" id="KW-1133">Transmembrane helix</keyword>
<feature type="transmembrane region" description="Helical" evidence="2">
    <location>
        <begin position="107"/>
        <end position="123"/>
    </location>
</feature>
<reference evidence="3 4" key="1">
    <citation type="journal article" date="2016" name="Nat. Commun.">
        <title>Thousands of microbial genomes shed light on interconnected biogeochemical processes in an aquifer system.</title>
        <authorList>
            <person name="Anantharaman K."/>
            <person name="Brown C.T."/>
            <person name="Hug L.A."/>
            <person name="Sharon I."/>
            <person name="Castelle C.J."/>
            <person name="Probst A.J."/>
            <person name="Thomas B.C."/>
            <person name="Singh A."/>
            <person name="Wilkins M.J."/>
            <person name="Karaoz U."/>
            <person name="Brodie E.L."/>
            <person name="Williams K.H."/>
            <person name="Hubbard S.S."/>
            <person name="Banfield J.F."/>
        </authorList>
    </citation>
    <scope>NUCLEOTIDE SEQUENCE [LARGE SCALE GENOMIC DNA]</scope>
</reference>
<dbReference type="EMBL" id="MHMW01000028">
    <property type="protein sequence ID" value="OGZ33591.1"/>
    <property type="molecule type" value="Genomic_DNA"/>
</dbReference>
<feature type="transmembrane region" description="Helical" evidence="2">
    <location>
        <begin position="44"/>
        <end position="66"/>
    </location>
</feature>
<feature type="transmembrane region" description="Helical" evidence="2">
    <location>
        <begin position="178"/>
        <end position="199"/>
    </location>
</feature>
<feature type="coiled-coil region" evidence="1">
    <location>
        <begin position="241"/>
        <end position="303"/>
    </location>
</feature>
<evidence type="ECO:0000313" key="3">
    <source>
        <dbReference type="EMBL" id="OGZ33591.1"/>
    </source>
</evidence>
<evidence type="ECO:0000256" key="1">
    <source>
        <dbReference type="SAM" id="Coils"/>
    </source>
</evidence>
<dbReference type="AlphaFoldDB" id="A0A1G2F7Q1"/>
<gene>
    <name evidence="3" type="ORF">A2Y98_01505</name>
</gene>
<evidence type="ECO:0000313" key="4">
    <source>
        <dbReference type="Proteomes" id="UP000179099"/>
    </source>
</evidence>
<organism evidence="3 4">
    <name type="scientific">Candidatus Portnoybacteria bacterium RBG_19FT_COMBO_36_7</name>
    <dbReference type="NCBI Taxonomy" id="1801992"/>
    <lineage>
        <taxon>Bacteria</taxon>
        <taxon>Candidatus Portnoyibacteriota</taxon>
    </lineage>
</organism>
<dbReference type="STRING" id="1801992.A2Y98_01505"/>
<sequence>MDIFEKQQTIEAIRTIIKARWFFILVIVLQALIVKIFFQETPLASASLIFLMVGTSFLYNFIYWLYLRRSPEKVNDSILKIIKFLQGFLDQLAFGTVLYFSGTANKMLMITYFIIIIISMGVYGKKGIILTTLSGMAIYNGLVTMEYYRLMPQFSPEVFSTTPWQPLASNPDFAQKQIIAFSLYLISAAMFAIFLGDLFKKREKRLADQRDDLIKKSGLLTVQTQELTKTKDYLHEALTKSDKARTELEHTKAQLEKTNAELKAKLDEVEKYGQVTTGRELKMAELKEKIKSMEERIRELEQQITDK</sequence>
<dbReference type="Proteomes" id="UP000179099">
    <property type="component" value="Unassembled WGS sequence"/>
</dbReference>
<keyword evidence="2" id="KW-0472">Membrane</keyword>
<name>A0A1G2F7Q1_9BACT</name>
<protein>
    <submittedName>
        <fullName evidence="3">Uncharacterized protein</fullName>
    </submittedName>
</protein>
<proteinExistence type="predicted"/>
<accession>A0A1G2F7Q1</accession>
<keyword evidence="1" id="KW-0175">Coiled coil</keyword>
<feature type="transmembrane region" description="Helical" evidence="2">
    <location>
        <begin position="21"/>
        <end position="38"/>
    </location>
</feature>
<comment type="caution">
    <text evidence="3">The sequence shown here is derived from an EMBL/GenBank/DDBJ whole genome shotgun (WGS) entry which is preliminary data.</text>
</comment>